<feature type="domain" description="GFO/IDH/MocA-like oxidoreductase" evidence="1">
    <location>
        <begin position="25"/>
        <end position="151"/>
    </location>
</feature>
<dbReference type="AlphaFoldDB" id="A0A2D6YM91"/>
<evidence type="ECO:0000313" key="3">
    <source>
        <dbReference type="Proteomes" id="UP000226525"/>
    </source>
</evidence>
<dbReference type="SUPFAM" id="SSF55347">
    <property type="entry name" value="Glyceraldehyde-3-phosphate dehydrogenase-like, C-terminal domain"/>
    <property type="match status" value="1"/>
</dbReference>
<organism evidence="2 3">
    <name type="scientific">SAR324 cluster bacterium</name>
    <dbReference type="NCBI Taxonomy" id="2024889"/>
    <lineage>
        <taxon>Bacteria</taxon>
        <taxon>Deltaproteobacteria</taxon>
        <taxon>SAR324 cluster</taxon>
    </lineage>
</organism>
<gene>
    <name evidence="2" type="ORF">CMN54_12855</name>
</gene>
<dbReference type="EMBL" id="NZEX01000153">
    <property type="protein sequence ID" value="MAH64307.1"/>
    <property type="molecule type" value="Genomic_DNA"/>
</dbReference>
<evidence type="ECO:0000259" key="1">
    <source>
        <dbReference type="Pfam" id="PF22725"/>
    </source>
</evidence>
<sequence>MQVCEETGARYSIDFSEHFEVPATLKAKELIEQGTIGKVVQTVGLGPHRHNAHLRRPWFYEKTQYGGILIDIASHQIDQFLWLTGSKNAEIVASSVGNYANPTLPEFEDYGEIVLRSPNASGVIRVDWYTPDALPTWGDGRLFIQGTEGFLELRKYIDILGHEGRDHLMLVNRDRYERIDCSDVPITYFEKFLNDIKDRTEFTMTHEHCFTVCRLALEAQEKAVQLG</sequence>
<proteinExistence type="predicted"/>
<dbReference type="Gene3D" id="3.30.360.10">
    <property type="entry name" value="Dihydrodipicolinate Reductase, domain 2"/>
    <property type="match status" value="1"/>
</dbReference>
<dbReference type="Pfam" id="PF22725">
    <property type="entry name" value="GFO_IDH_MocA_C3"/>
    <property type="match status" value="1"/>
</dbReference>
<comment type="caution">
    <text evidence="2">The sequence shown here is derived from an EMBL/GenBank/DDBJ whole genome shotgun (WGS) entry which is preliminary data.</text>
</comment>
<dbReference type="InterPro" id="IPR055170">
    <property type="entry name" value="GFO_IDH_MocA-like_dom"/>
</dbReference>
<reference evidence="3" key="1">
    <citation type="submission" date="2017-09" db="EMBL/GenBank/DDBJ databases">
        <title>The Reconstruction of 2,631 Draft Metagenome-Assembled Genomes from the Global Oceans.</title>
        <authorList>
            <person name="Tully B.J."/>
            <person name="Graham E.D."/>
            <person name="Heidelberg J.F."/>
        </authorList>
    </citation>
    <scope>NUCLEOTIDE SEQUENCE [LARGE SCALE GENOMIC DNA]</scope>
</reference>
<dbReference type="InterPro" id="IPR051317">
    <property type="entry name" value="Gfo/Idh/MocA_oxidoreduct"/>
</dbReference>
<evidence type="ECO:0000313" key="2">
    <source>
        <dbReference type="EMBL" id="MAH64307.1"/>
    </source>
</evidence>
<dbReference type="Proteomes" id="UP000226525">
    <property type="component" value="Unassembled WGS sequence"/>
</dbReference>
<dbReference type="PANTHER" id="PTHR43708">
    <property type="entry name" value="CONSERVED EXPRESSED OXIDOREDUCTASE (EUROFUNG)"/>
    <property type="match status" value="1"/>
</dbReference>
<name>A0A2D6YM91_9DELT</name>
<accession>A0A2D6YM91</accession>
<dbReference type="PANTHER" id="PTHR43708:SF8">
    <property type="entry name" value="OXIDOREDUCTASE"/>
    <property type="match status" value="1"/>
</dbReference>
<protein>
    <recommendedName>
        <fullName evidence="1">GFO/IDH/MocA-like oxidoreductase domain-containing protein</fullName>
    </recommendedName>
</protein>